<dbReference type="OrthoDB" id="10662498at2759"/>
<dbReference type="GeneID" id="101893145"/>
<gene>
    <name evidence="2" type="primary">LOC101893145</name>
</gene>
<name>A0A9J7I930_MUSDO</name>
<dbReference type="VEuPathDB" id="VectorBase:MDOMA2_001523"/>
<dbReference type="RefSeq" id="XP_011292684.2">
    <property type="nucleotide sequence ID" value="XM_011294382.3"/>
</dbReference>
<keyword evidence="1" id="KW-1185">Reference proteome</keyword>
<reference evidence="2" key="1">
    <citation type="submission" date="2025-08" db="UniProtKB">
        <authorList>
            <consortium name="RefSeq"/>
        </authorList>
    </citation>
    <scope>IDENTIFICATION</scope>
    <source>
        <strain evidence="2">Aabys</strain>
        <tissue evidence="2">Whole body</tissue>
    </source>
</reference>
<protein>
    <submittedName>
        <fullName evidence="2">Uncharacterized protein LOC101893145</fullName>
    </submittedName>
</protein>
<evidence type="ECO:0000313" key="2">
    <source>
        <dbReference type="RefSeq" id="XP_011292684.2"/>
    </source>
</evidence>
<dbReference type="Proteomes" id="UP001652621">
    <property type="component" value="Unplaced"/>
</dbReference>
<proteinExistence type="predicted"/>
<dbReference type="VEuPathDB" id="VectorBase:MDOA008983"/>
<sequence>MNSNIMNHVLCVPAEHRAIHQLLIEWTKRTIWNSRGVLRKASVESQLKIFQSIFKVPKCQLYPYFWSDVLNYQMMVRTKIANEGRKHRYLVGTRTILEMCKNRINPAIYKKFMRQWKKRKPNETDNPDLKALNKYGLSNKEGSKEFMHLLESYTLQDFQKSFNVQKEIDDDVILIEEPVNCIDITMNSKDLYDDNEMKYKRYFNNGIDIIHTCSIGTKRMDEFHARLEQNINGHKQLDQPAISQNLNVHKHKFPNIKHEPVTLSESNTLAYQIKEKEDKGLLDSEEEISTCTPCSKKLREFHCNTCYNNIYGFHNFLKHLAKCDKIDINIDEFVK</sequence>
<accession>A0A9J7I930</accession>
<organism evidence="1 2">
    <name type="scientific">Musca domestica</name>
    <name type="common">House fly</name>
    <dbReference type="NCBI Taxonomy" id="7370"/>
    <lineage>
        <taxon>Eukaryota</taxon>
        <taxon>Metazoa</taxon>
        <taxon>Ecdysozoa</taxon>
        <taxon>Arthropoda</taxon>
        <taxon>Hexapoda</taxon>
        <taxon>Insecta</taxon>
        <taxon>Pterygota</taxon>
        <taxon>Neoptera</taxon>
        <taxon>Endopterygota</taxon>
        <taxon>Diptera</taxon>
        <taxon>Brachycera</taxon>
        <taxon>Muscomorpha</taxon>
        <taxon>Muscoidea</taxon>
        <taxon>Muscidae</taxon>
        <taxon>Musca</taxon>
    </lineage>
</organism>
<evidence type="ECO:0000313" key="1">
    <source>
        <dbReference type="Proteomes" id="UP001652621"/>
    </source>
</evidence>